<sequence length="73" mass="7890">MSGKINKTVTVGKYKGGEAQVKSIMASQGLDCKSVVLSSNDHTNEVWDIVLTNGRKVQLLASKKSDKVTLKEP</sequence>
<keyword evidence="2" id="KW-1185">Reference proteome</keyword>
<proteinExistence type="predicted"/>
<comment type="caution">
    <text evidence="1">The sequence shown here is derived from an EMBL/GenBank/DDBJ whole genome shotgun (WGS) entry which is preliminary data.</text>
</comment>
<accession>A0AAP2W8I7</accession>
<name>A0AAP2W8I7_9EURY</name>
<protein>
    <submittedName>
        <fullName evidence="1">Uncharacterized protein</fullName>
    </submittedName>
</protein>
<evidence type="ECO:0000313" key="2">
    <source>
        <dbReference type="Proteomes" id="UP001320159"/>
    </source>
</evidence>
<evidence type="ECO:0000313" key="1">
    <source>
        <dbReference type="EMBL" id="MCD1296081.1"/>
    </source>
</evidence>
<organism evidence="1 2">
    <name type="scientific">Methanooceanicella nereidis</name>
    <dbReference type="NCBI Taxonomy" id="2052831"/>
    <lineage>
        <taxon>Archaea</taxon>
        <taxon>Methanobacteriati</taxon>
        <taxon>Methanobacteriota</taxon>
        <taxon>Stenosarchaea group</taxon>
        <taxon>Methanomicrobia</taxon>
        <taxon>Methanocellales</taxon>
        <taxon>Methanocellaceae</taxon>
        <taxon>Methanooceanicella</taxon>
    </lineage>
</organism>
<gene>
    <name evidence="1" type="ORF">CUJ83_13845</name>
</gene>
<dbReference type="Proteomes" id="UP001320159">
    <property type="component" value="Unassembled WGS sequence"/>
</dbReference>
<dbReference type="EMBL" id="PGCK01000013">
    <property type="protein sequence ID" value="MCD1296081.1"/>
    <property type="molecule type" value="Genomic_DNA"/>
</dbReference>
<dbReference type="AlphaFoldDB" id="A0AAP2W8I7"/>
<reference evidence="1 2" key="1">
    <citation type="submission" date="2017-11" db="EMBL/GenBank/DDBJ databases">
        <title>Isolation and Characterization of Family Methanocellaceae Species from Potential Methane Hydrate Area Offshore Southwestern Taiwan.</title>
        <authorList>
            <person name="Zhang W.-L."/>
            <person name="Chen W.-C."/>
            <person name="Lai M.-C."/>
            <person name="Chen S.-C."/>
        </authorList>
    </citation>
    <scope>NUCLEOTIDE SEQUENCE [LARGE SCALE GENOMIC DNA]</scope>
    <source>
        <strain evidence="1 2">CWC-04</strain>
    </source>
</reference>